<evidence type="ECO:0000256" key="1">
    <source>
        <dbReference type="SAM" id="Phobius"/>
    </source>
</evidence>
<feature type="transmembrane region" description="Helical" evidence="1">
    <location>
        <begin position="123"/>
        <end position="143"/>
    </location>
</feature>
<name>A0ABN3NT19_9ACTN</name>
<accession>A0ABN3NT19</accession>
<keyword evidence="3" id="KW-1185">Reference proteome</keyword>
<feature type="transmembrane region" description="Helical" evidence="1">
    <location>
        <begin position="90"/>
        <end position="111"/>
    </location>
</feature>
<dbReference type="Proteomes" id="UP001499978">
    <property type="component" value="Unassembled WGS sequence"/>
</dbReference>
<keyword evidence="1" id="KW-0812">Transmembrane</keyword>
<comment type="caution">
    <text evidence="2">The sequence shown here is derived from an EMBL/GenBank/DDBJ whole genome shotgun (WGS) entry which is preliminary data.</text>
</comment>
<keyword evidence="1" id="KW-0472">Membrane</keyword>
<dbReference type="EMBL" id="BAAARY010000032">
    <property type="protein sequence ID" value="GAA2532302.1"/>
    <property type="molecule type" value="Genomic_DNA"/>
</dbReference>
<gene>
    <name evidence="2" type="ORF">GCM10010201_34720</name>
</gene>
<dbReference type="RefSeq" id="WP_344174438.1">
    <property type="nucleotide sequence ID" value="NZ_BAAARY010000032.1"/>
</dbReference>
<organism evidence="2 3">
    <name type="scientific">Pilimelia columellifera subsp. columellifera</name>
    <dbReference type="NCBI Taxonomy" id="706583"/>
    <lineage>
        <taxon>Bacteria</taxon>
        <taxon>Bacillati</taxon>
        <taxon>Actinomycetota</taxon>
        <taxon>Actinomycetes</taxon>
        <taxon>Micromonosporales</taxon>
        <taxon>Micromonosporaceae</taxon>
        <taxon>Pilimelia</taxon>
    </lineage>
</organism>
<proteinExistence type="predicted"/>
<reference evidence="2 3" key="1">
    <citation type="journal article" date="2019" name="Int. J. Syst. Evol. Microbiol.">
        <title>The Global Catalogue of Microorganisms (GCM) 10K type strain sequencing project: providing services to taxonomists for standard genome sequencing and annotation.</title>
        <authorList>
            <consortium name="The Broad Institute Genomics Platform"/>
            <consortium name="The Broad Institute Genome Sequencing Center for Infectious Disease"/>
            <person name="Wu L."/>
            <person name="Ma J."/>
        </authorList>
    </citation>
    <scope>NUCLEOTIDE SEQUENCE [LARGE SCALE GENOMIC DNA]</scope>
    <source>
        <strain evidence="2 3">JCM 3367</strain>
    </source>
</reference>
<evidence type="ECO:0000313" key="3">
    <source>
        <dbReference type="Proteomes" id="UP001499978"/>
    </source>
</evidence>
<keyword evidence="1" id="KW-1133">Transmembrane helix</keyword>
<protein>
    <submittedName>
        <fullName evidence="2">Uncharacterized protein</fullName>
    </submittedName>
</protein>
<sequence length="149" mass="15632">MSPRAAVMRRTHAAPADLTFAAGRVCPIDGAALTVTRRGWNCPDCLAGWNYQGRRGRWLADDVMVIAEAFDVVAPAATPARRPGLRPAEWAAVVALVGSATVVAGYTMGAARRGEQLPVPDSVLYAVAALILLVGAVAITLDVRRGGVR</sequence>
<evidence type="ECO:0000313" key="2">
    <source>
        <dbReference type="EMBL" id="GAA2532302.1"/>
    </source>
</evidence>